<dbReference type="SUPFAM" id="SSF49899">
    <property type="entry name" value="Concanavalin A-like lectins/glucanases"/>
    <property type="match status" value="1"/>
</dbReference>
<evidence type="ECO:0000256" key="1">
    <source>
        <dbReference type="ARBA" id="ARBA00001913"/>
    </source>
</evidence>
<dbReference type="Pfam" id="PF00354">
    <property type="entry name" value="Pentaxin"/>
    <property type="match status" value="1"/>
</dbReference>
<evidence type="ECO:0000256" key="3">
    <source>
        <dbReference type="ARBA" id="ARBA00022837"/>
    </source>
</evidence>
<evidence type="ECO:0000256" key="4">
    <source>
        <dbReference type="ARBA" id="ARBA00023157"/>
    </source>
</evidence>
<evidence type="ECO:0000256" key="7">
    <source>
        <dbReference type="SAM" id="MobiDB-lite"/>
    </source>
</evidence>
<proteinExistence type="predicted"/>
<keyword evidence="4 6" id="KW-1015">Disulfide bond</keyword>
<feature type="compositionally biased region" description="Low complexity" evidence="7">
    <location>
        <begin position="360"/>
        <end position="387"/>
    </location>
</feature>
<dbReference type="GO" id="GO:0046872">
    <property type="term" value="F:metal ion binding"/>
    <property type="evidence" value="ECO:0007669"/>
    <property type="project" value="UniProtKB-KW"/>
</dbReference>
<dbReference type="InterPro" id="IPR013320">
    <property type="entry name" value="ConA-like_dom_sf"/>
</dbReference>
<dbReference type="PROSITE" id="PS51828">
    <property type="entry name" value="PTX_2"/>
    <property type="match status" value="1"/>
</dbReference>
<gene>
    <name evidence="10" type="ORF">PLEPLA_LOCUS3831</name>
</gene>
<keyword evidence="2" id="KW-0479">Metal-binding</keyword>
<dbReference type="Proteomes" id="UP001153269">
    <property type="component" value="Unassembled WGS sequence"/>
</dbReference>
<keyword evidence="8" id="KW-1133">Transmembrane helix</keyword>
<feature type="region of interest" description="Disordered" evidence="7">
    <location>
        <begin position="661"/>
        <end position="684"/>
    </location>
</feature>
<comment type="caution">
    <text evidence="10">The sequence shown here is derived from an EMBL/GenBank/DDBJ whole genome shotgun (WGS) entry which is preliminary data.</text>
</comment>
<dbReference type="Gene3D" id="2.60.120.200">
    <property type="match status" value="1"/>
</dbReference>
<feature type="region of interest" description="Disordered" evidence="7">
    <location>
        <begin position="322"/>
        <end position="406"/>
    </location>
</feature>
<feature type="compositionally biased region" description="Basic and acidic residues" evidence="7">
    <location>
        <begin position="12"/>
        <end position="30"/>
    </location>
</feature>
<keyword evidence="11" id="KW-1185">Reference proteome</keyword>
<comment type="cofactor">
    <cofactor evidence="1">
        <name>Ca(2+)</name>
        <dbReference type="ChEBI" id="CHEBI:29108"/>
    </cofactor>
</comment>
<sequence length="764" mass="82070">MVTRGGEQLSNGEREREREREREERERERGSSSGPDIAEPSIHRSYTERTAEHLENIFNVIPVCLSVISAPSMKFVVVLVGAGSLAFLGAVICIVASVYPRKQSAPLGDNSTLTSESLLLEPGSVAHAGPLGALHGAESYGGGNGLGGLGLEGPTLNELHLGEETGGGSAKQFSFSRLICTPVPAGECNTKDLRREQQQADEPLYGAGDEDWTYLRTTAEELRQMVLQQNDQILMDQRTIRELTGKLSECESGLEDDRTVPERSLGVWSGNRRVMAGDEVSSSTAAQLQTARAVEELARAIMDLKDRIEKLEAEIGPAALNLTDSSLGTSGSSNTGSSSSSSSGGGSPGGNTVKAPAPPAGSASSPPAAAAPASRRPASPASPASPALKPPSPKVSPGRGKGTWRVEDLEGELERKIKMLEKERQAMRKETHGQHEKINQGLDTVNHRVTELEHTLTEPSFPDGFVLSFPMRTNYMYGLVRKEISEMYAFTACVWLKAKEGGIGTPFSYSVPGQPNELVLLQGVHNPVELLINDKVAQLPLSLPQDEWQHICVSWTLRDGVWKAYQGGKMKGRGEGLAAWHPIKPGGVLILGQEQDTLGGRFDASQALVGELSQFNLWDRVLKPVEVAALAECSSPALGNIAPWTDLDVDVYGGATKESLDPCHAAQRSNPSSPKHSRSIADSSSPLEQSENILLIIHLELPQNLSSIIPPTFLIMPGRTTAATSDLALTVGSGWLRRARGRRRRTTRNCTASLSSGTRTCQKK</sequence>
<evidence type="ECO:0000256" key="6">
    <source>
        <dbReference type="PROSITE-ProRule" id="PRU01172"/>
    </source>
</evidence>
<evidence type="ECO:0000259" key="9">
    <source>
        <dbReference type="PROSITE" id="PS51828"/>
    </source>
</evidence>
<keyword evidence="5" id="KW-0325">Glycoprotein</keyword>
<dbReference type="AlphaFoldDB" id="A0A9N7TN34"/>
<dbReference type="InterPro" id="IPR001759">
    <property type="entry name" value="PTX_dom"/>
</dbReference>
<evidence type="ECO:0000256" key="5">
    <source>
        <dbReference type="ARBA" id="ARBA00023180"/>
    </source>
</evidence>
<dbReference type="PANTHER" id="PTHR19277">
    <property type="entry name" value="PENTRAXIN"/>
    <property type="match status" value="1"/>
</dbReference>
<dbReference type="PRINTS" id="PR00895">
    <property type="entry name" value="PENTAXIN"/>
</dbReference>
<dbReference type="EMBL" id="CADEAL010000189">
    <property type="protein sequence ID" value="CAB1416075.1"/>
    <property type="molecule type" value="Genomic_DNA"/>
</dbReference>
<dbReference type="SMART" id="SM00159">
    <property type="entry name" value="PTX"/>
    <property type="match status" value="1"/>
</dbReference>
<keyword evidence="8" id="KW-0812">Transmembrane</keyword>
<evidence type="ECO:0000256" key="8">
    <source>
        <dbReference type="SAM" id="Phobius"/>
    </source>
</evidence>
<feature type="domain" description="Pentraxin (PTX)" evidence="9">
    <location>
        <begin position="463"/>
        <end position="663"/>
    </location>
</feature>
<evidence type="ECO:0000313" key="11">
    <source>
        <dbReference type="Proteomes" id="UP001153269"/>
    </source>
</evidence>
<protein>
    <recommendedName>
        <fullName evidence="9">Pentraxin (PTX) domain-containing protein</fullName>
    </recommendedName>
</protein>
<dbReference type="PANTHER" id="PTHR19277:SF162">
    <property type="entry name" value="NEURONAL PENTRAXIN RECEPTOR"/>
    <property type="match status" value="1"/>
</dbReference>
<dbReference type="FunFam" id="2.60.120.200:FF:000012">
    <property type="entry name" value="neuronal pentraxin receptor"/>
    <property type="match status" value="1"/>
</dbReference>
<keyword evidence="8" id="KW-0472">Membrane</keyword>
<keyword evidence="3" id="KW-0106">Calcium</keyword>
<feature type="compositionally biased region" description="Polar residues" evidence="7">
    <location>
        <begin position="667"/>
        <end position="684"/>
    </location>
</feature>
<dbReference type="InterPro" id="IPR051360">
    <property type="entry name" value="Neuronal_Pentraxin_Related"/>
</dbReference>
<feature type="transmembrane region" description="Helical" evidence="8">
    <location>
        <begin position="75"/>
        <end position="99"/>
    </location>
</feature>
<feature type="disulfide bond" evidence="6">
    <location>
        <begin position="493"/>
        <end position="552"/>
    </location>
</feature>
<dbReference type="CDD" id="cd00152">
    <property type="entry name" value="PTX"/>
    <property type="match status" value="1"/>
</dbReference>
<reference evidence="10" key="1">
    <citation type="submission" date="2020-03" db="EMBL/GenBank/DDBJ databases">
        <authorList>
            <person name="Weist P."/>
        </authorList>
    </citation>
    <scope>NUCLEOTIDE SEQUENCE</scope>
</reference>
<organism evidence="10 11">
    <name type="scientific">Pleuronectes platessa</name>
    <name type="common">European plaice</name>
    <dbReference type="NCBI Taxonomy" id="8262"/>
    <lineage>
        <taxon>Eukaryota</taxon>
        <taxon>Metazoa</taxon>
        <taxon>Chordata</taxon>
        <taxon>Craniata</taxon>
        <taxon>Vertebrata</taxon>
        <taxon>Euteleostomi</taxon>
        <taxon>Actinopterygii</taxon>
        <taxon>Neopterygii</taxon>
        <taxon>Teleostei</taxon>
        <taxon>Neoteleostei</taxon>
        <taxon>Acanthomorphata</taxon>
        <taxon>Carangaria</taxon>
        <taxon>Pleuronectiformes</taxon>
        <taxon>Pleuronectoidei</taxon>
        <taxon>Pleuronectidae</taxon>
        <taxon>Pleuronectes</taxon>
    </lineage>
</organism>
<evidence type="ECO:0000313" key="10">
    <source>
        <dbReference type="EMBL" id="CAB1416075.1"/>
    </source>
</evidence>
<feature type="region of interest" description="Disordered" evidence="7">
    <location>
        <begin position="1"/>
        <end position="43"/>
    </location>
</feature>
<feature type="compositionally biased region" description="Low complexity" evidence="7">
    <location>
        <begin position="322"/>
        <end position="342"/>
    </location>
</feature>
<accession>A0A9N7TN34</accession>
<evidence type="ECO:0000256" key="2">
    <source>
        <dbReference type="ARBA" id="ARBA00022723"/>
    </source>
</evidence>
<name>A0A9N7TN34_PLEPL</name>